<evidence type="ECO:0000256" key="1">
    <source>
        <dbReference type="ARBA" id="ARBA00004141"/>
    </source>
</evidence>
<feature type="transmembrane region" description="Helical" evidence="6">
    <location>
        <begin position="173"/>
        <end position="192"/>
    </location>
</feature>
<dbReference type="GO" id="GO:0043190">
    <property type="term" value="C:ATP-binding cassette (ABC) transporter complex"/>
    <property type="evidence" value="ECO:0007669"/>
    <property type="project" value="InterPro"/>
</dbReference>
<evidence type="ECO:0000256" key="4">
    <source>
        <dbReference type="ARBA" id="ARBA00023136"/>
    </source>
</evidence>
<feature type="transmembrane region" description="Helical" evidence="6">
    <location>
        <begin position="109"/>
        <end position="128"/>
    </location>
</feature>
<dbReference type="Proteomes" id="UP000033393">
    <property type="component" value="Unassembled WGS sequence"/>
</dbReference>
<feature type="domain" description="ABC transmembrane type-2" evidence="7">
    <location>
        <begin position="25"/>
        <end position="261"/>
    </location>
</feature>
<evidence type="ECO:0000313" key="8">
    <source>
        <dbReference type="EMBL" id="KJK47217.1"/>
    </source>
</evidence>
<dbReference type="PATRIC" id="fig|68170.10.peg.5281"/>
<dbReference type="GO" id="GO:0140359">
    <property type="term" value="F:ABC-type transporter activity"/>
    <property type="evidence" value="ECO:0007669"/>
    <property type="project" value="InterPro"/>
</dbReference>
<dbReference type="PANTHER" id="PTHR43229">
    <property type="entry name" value="NODULATION PROTEIN J"/>
    <property type="match status" value="1"/>
</dbReference>
<evidence type="ECO:0000259" key="7">
    <source>
        <dbReference type="PROSITE" id="PS51012"/>
    </source>
</evidence>
<organism evidence="8 9">
    <name type="scientific">Lentzea aerocolonigenes</name>
    <name type="common">Lechevalieria aerocolonigenes</name>
    <name type="synonym">Saccharothrix aerocolonigenes</name>
    <dbReference type="NCBI Taxonomy" id="68170"/>
    <lineage>
        <taxon>Bacteria</taxon>
        <taxon>Bacillati</taxon>
        <taxon>Actinomycetota</taxon>
        <taxon>Actinomycetes</taxon>
        <taxon>Pseudonocardiales</taxon>
        <taxon>Pseudonocardiaceae</taxon>
        <taxon>Lentzea</taxon>
    </lineage>
</organism>
<dbReference type="GO" id="GO:0046677">
    <property type="term" value="P:response to antibiotic"/>
    <property type="evidence" value="ECO:0007669"/>
    <property type="project" value="UniProtKB-KW"/>
</dbReference>
<accession>A0A0F0GYY2</accession>
<comment type="caution">
    <text evidence="8">The sequence shown here is derived from an EMBL/GenBank/DDBJ whole genome shotgun (WGS) entry which is preliminary data.</text>
</comment>
<feature type="transmembrane region" description="Helical" evidence="6">
    <location>
        <begin position="140"/>
        <end position="161"/>
    </location>
</feature>
<comment type="subcellular location">
    <subcellularLocation>
        <location evidence="6">Cell membrane</location>
        <topology evidence="6">Multi-pass membrane protein</topology>
    </subcellularLocation>
    <subcellularLocation>
        <location evidence="1">Membrane</location>
        <topology evidence="1">Multi-pass membrane protein</topology>
    </subcellularLocation>
</comment>
<comment type="similarity">
    <text evidence="6">Belongs to the ABC-2 integral membrane protein family.</text>
</comment>
<keyword evidence="6" id="KW-1003">Cell membrane</keyword>
<dbReference type="Pfam" id="PF01061">
    <property type="entry name" value="ABC2_membrane"/>
    <property type="match status" value="1"/>
</dbReference>
<reference evidence="8 9" key="1">
    <citation type="submission" date="2015-02" db="EMBL/GenBank/DDBJ databases">
        <authorList>
            <person name="Ju K.-S."/>
            <person name="Doroghazi J.R."/>
            <person name="Metcalf W."/>
        </authorList>
    </citation>
    <scope>NUCLEOTIDE SEQUENCE [LARGE SCALE GENOMIC DNA]</scope>
    <source>
        <strain evidence="8 9">NRRL B-16140</strain>
    </source>
</reference>
<protein>
    <recommendedName>
        <fullName evidence="6">Transport permease protein</fullName>
    </recommendedName>
</protein>
<feature type="transmembrane region" description="Helical" evidence="6">
    <location>
        <begin position="25"/>
        <end position="45"/>
    </location>
</feature>
<dbReference type="PANTHER" id="PTHR43229:SF2">
    <property type="entry name" value="NODULATION PROTEIN J"/>
    <property type="match status" value="1"/>
</dbReference>
<dbReference type="InterPro" id="IPR000412">
    <property type="entry name" value="ABC_2_transport"/>
</dbReference>
<proteinExistence type="inferred from homology"/>
<name>A0A0F0GYY2_LENAE</name>
<dbReference type="AlphaFoldDB" id="A0A0F0GYY2"/>
<sequence length="264" mass="28106">MTTSVLSAGADIFWRNQLHLRRRPMLIASTLIEPVMFTTLVGFVFGGSLGGQAYREYIVAGLLTQAAIFTASYTAVGLALDLQDGMVDRFRTLPIPRLAVLAGRTTSDLVNTSVSLAVTALCGLAIGWRPHTGPLEIAAGFALCLLFAFALSWVGAFIALVTPNVQVAGSLGLIWLFPASFVSSGFVVTTTLPGPLEAVASWSPVSGLGDALRSLFGNPAPPGFRVPHGWAAVHPVTYTVCVCALLIVLFAALSVWRYRRRTTR</sequence>
<keyword evidence="4 6" id="KW-0472">Membrane</keyword>
<dbReference type="PROSITE" id="PS51012">
    <property type="entry name" value="ABC_TM2"/>
    <property type="match status" value="1"/>
</dbReference>
<dbReference type="PIRSF" id="PIRSF006648">
    <property type="entry name" value="DrrB"/>
    <property type="match status" value="1"/>
</dbReference>
<dbReference type="InterPro" id="IPR047817">
    <property type="entry name" value="ABC2_TM_bact-type"/>
</dbReference>
<keyword evidence="6" id="KW-0813">Transport</keyword>
<feature type="transmembrane region" description="Helical" evidence="6">
    <location>
        <begin position="57"/>
        <end position="80"/>
    </location>
</feature>
<keyword evidence="3 6" id="KW-1133">Transmembrane helix</keyword>
<evidence type="ECO:0000256" key="3">
    <source>
        <dbReference type="ARBA" id="ARBA00022989"/>
    </source>
</evidence>
<dbReference type="RefSeq" id="WP_045313313.1">
    <property type="nucleotide sequence ID" value="NZ_JYJG01000141.1"/>
</dbReference>
<evidence type="ECO:0000256" key="5">
    <source>
        <dbReference type="ARBA" id="ARBA00023251"/>
    </source>
</evidence>
<keyword evidence="2 6" id="KW-0812">Transmembrane</keyword>
<keyword evidence="5" id="KW-0046">Antibiotic resistance</keyword>
<evidence type="ECO:0000256" key="6">
    <source>
        <dbReference type="RuleBase" id="RU361157"/>
    </source>
</evidence>
<dbReference type="InterPro" id="IPR051784">
    <property type="entry name" value="Nod_factor_ABC_transporter"/>
</dbReference>
<dbReference type="InterPro" id="IPR013525">
    <property type="entry name" value="ABC2_TM"/>
</dbReference>
<evidence type="ECO:0000256" key="2">
    <source>
        <dbReference type="ARBA" id="ARBA00022692"/>
    </source>
</evidence>
<gene>
    <name evidence="8" type="ORF">UK23_21135</name>
</gene>
<evidence type="ECO:0000313" key="9">
    <source>
        <dbReference type="Proteomes" id="UP000033393"/>
    </source>
</evidence>
<feature type="transmembrane region" description="Helical" evidence="6">
    <location>
        <begin position="236"/>
        <end position="256"/>
    </location>
</feature>
<keyword evidence="9" id="KW-1185">Reference proteome</keyword>
<dbReference type="EMBL" id="JYJG01000141">
    <property type="protein sequence ID" value="KJK47217.1"/>
    <property type="molecule type" value="Genomic_DNA"/>
</dbReference>